<feature type="binding site" evidence="18">
    <location>
        <position position="26"/>
    </location>
    <ligand>
        <name>UDP-N-acetyl-alpha-D-glucosamine</name>
        <dbReference type="ChEBI" id="CHEBI:57705"/>
    </ligand>
</feature>
<dbReference type="RefSeq" id="WP_070079755.1">
    <property type="nucleotide sequence ID" value="NZ_CP017415.1"/>
</dbReference>
<comment type="catalytic activity">
    <reaction evidence="16 18">
        <text>N-acetyl-alpha-D-glucosamine 1-phosphate + UTP + H(+) = UDP-N-acetyl-alpha-D-glucosamine + diphosphate</text>
        <dbReference type="Rhea" id="RHEA:13509"/>
        <dbReference type="ChEBI" id="CHEBI:15378"/>
        <dbReference type="ChEBI" id="CHEBI:33019"/>
        <dbReference type="ChEBI" id="CHEBI:46398"/>
        <dbReference type="ChEBI" id="CHEBI:57705"/>
        <dbReference type="ChEBI" id="CHEBI:57776"/>
        <dbReference type="EC" id="2.7.7.23"/>
    </reaction>
</comment>
<keyword evidence="12 18" id="KW-0511">Multifunctional enzyme</keyword>
<evidence type="ECO:0000256" key="14">
    <source>
        <dbReference type="ARBA" id="ARBA00023316"/>
    </source>
</evidence>
<dbReference type="InterPro" id="IPR056729">
    <property type="entry name" value="GMPPB_C"/>
</dbReference>
<dbReference type="UniPathway" id="UPA00973"/>
<keyword evidence="11 18" id="KW-0573">Peptidoglycan synthesis</keyword>
<dbReference type="GO" id="GO:0000287">
    <property type="term" value="F:magnesium ion binding"/>
    <property type="evidence" value="ECO:0007669"/>
    <property type="project" value="UniProtKB-UniRule"/>
</dbReference>
<feature type="active site" description="Proton acceptor" evidence="18">
    <location>
        <position position="364"/>
    </location>
</feature>
<dbReference type="GO" id="GO:0008360">
    <property type="term" value="P:regulation of cell shape"/>
    <property type="evidence" value="ECO:0007669"/>
    <property type="project" value="UniProtKB-KW"/>
</dbReference>
<feature type="binding site" evidence="18">
    <location>
        <position position="170"/>
    </location>
    <ligand>
        <name>UDP-N-acetyl-alpha-D-glucosamine</name>
        <dbReference type="ChEBI" id="CHEBI:57705"/>
    </ligand>
</feature>
<feature type="domain" description="Mannose-1-phosphate guanyltransferase C-terminal" evidence="20">
    <location>
        <begin position="263"/>
        <end position="352"/>
    </location>
</feature>
<comment type="pathway">
    <text evidence="18">Bacterial outer membrane biogenesis; LPS lipid A biosynthesis.</text>
</comment>
<dbReference type="InterPro" id="IPR011004">
    <property type="entry name" value="Trimer_LpxA-like_sf"/>
</dbReference>
<dbReference type="PANTHER" id="PTHR43584">
    <property type="entry name" value="NUCLEOTIDYL TRANSFERASE"/>
    <property type="match status" value="1"/>
</dbReference>
<dbReference type="Gene3D" id="2.160.10.10">
    <property type="entry name" value="Hexapeptide repeat proteins"/>
    <property type="match status" value="1"/>
</dbReference>
<feature type="binding site" evidence="18">
    <location>
        <position position="352"/>
    </location>
    <ligand>
        <name>UDP-N-acetyl-alpha-D-glucosamine</name>
        <dbReference type="ChEBI" id="CHEBI:57705"/>
    </ligand>
</feature>
<evidence type="ECO:0000256" key="1">
    <source>
        <dbReference type="ARBA" id="ARBA00004496"/>
    </source>
</evidence>
<dbReference type="InterPro" id="IPR005882">
    <property type="entry name" value="Bifunctional_GlmU"/>
</dbReference>
<dbReference type="GO" id="GO:0071555">
    <property type="term" value="P:cell wall organization"/>
    <property type="evidence" value="ECO:0007669"/>
    <property type="project" value="UniProtKB-KW"/>
</dbReference>
<dbReference type="InterPro" id="IPR050065">
    <property type="entry name" value="GlmU-like"/>
</dbReference>
<dbReference type="GO" id="GO:0019134">
    <property type="term" value="F:glucosamine-1-phosphate N-acetyltransferase activity"/>
    <property type="evidence" value="ECO:0007669"/>
    <property type="project" value="UniProtKB-UniRule"/>
</dbReference>
<dbReference type="EC" id="2.7.7.23" evidence="18"/>
<dbReference type="NCBIfam" id="TIGR01173">
    <property type="entry name" value="glmU"/>
    <property type="match status" value="1"/>
</dbReference>
<gene>
    <name evidence="18" type="primary">glmU</name>
    <name evidence="21" type="ORF">BI364_17055</name>
</gene>
<sequence>MPLRTPVVPVILAAGQGTRMRSSRPKVLQPLAEKPLLLHVLETAARLGGTEPVVVVGHGAGQVRSVLDPACRSVIQEPQLGTGHALLTALPQVDNGATILVLYGDVPLVRAETLCALLEIMPADGLALLTVTLPNPTGYGRILRDDEGRVTGIVEERDADAAQRALREVNTGIMAAPRARWVDWLSQIGCDNAQGEYYLTDCVSLAAAEGVPIAVHCCPDIEETRGVNDRIQLADAERVLRARRADDLMRAGAILRNPDCLEIRGNVTVGTDVQIDTGVVLEGDIVLGKGVRIGPHCTLRNCSVGDDAEVLAHSVLDGAKVGAGCRIGPFARLRPGTDLSAGVHVGNYVEIKNTRVGTDSKINHLSYIGDAQIGNGVNIGAGTITCNYDGVYKHKTQIADGAFIGSNTALVAPVRIGEHATVGAGSVITRDAPDHKLTLARARQTTVDGWQPPTKLKE</sequence>
<keyword evidence="6 18" id="KW-0548">Nucleotidyltransferase</keyword>
<evidence type="ECO:0000256" key="11">
    <source>
        <dbReference type="ARBA" id="ARBA00022984"/>
    </source>
</evidence>
<dbReference type="Proteomes" id="UP000095401">
    <property type="component" value="Chromosome"/>
</dbReference>
<comment type="similarity">
    <text evidence="2 18">In the C-terminal section; belongs to the transferase hexapeptide repeat family.</text>
</comment>
<reference evidence="22" key="1">
    <citation type="submission" date="2016-09" db="EMBL/GenBank/DDBJ databases">
        <title>Acidihalobacter prosperus F5.</title>
        <authorList>
            <person name="Khaleque H.N."/>
            <person name="Ramsay J.P."/>
            <person name="Kaksonen A.H."/>
            <person name="Boxall N.J."/>
            <person name="Watkin E.L.J."/>
        </authorList>
    </citation>
    <scope>NUCLEOTIDE SEQUENCE [LARGE SCALE GENOMIC DNA]</scope>
    <source>
        <strain evidence="22">F5</strain>
    </source>
</reference>
<feature type="region of interest" description="Pyrophosphorylase" evidence="18">
    <location>
        <begin position="1"/>
        <end position="230"/>
    </location>
</feature>
<dbReference type="SUPFAM" id="SSF51161">
    <property type="entry name" value="Trimeric LpxA-like enzymes"/>
    <property type="match status" value="1"/>
</dbReference>
<feature type="binding site" evidence="18">
    <location>
        <position position="228"/>
    </location>
    <ligand>
        <name>UDP-N-acetyl-alpha-D-glucosamine</name>
        <dbReference type="ChEBI" id="CHEBI:57705"/>
    </ligand>
</feature>
<feature type="binding site" evidence="18">
    <location>
        <begin position="81"/>
        <end position="82"/>
    </location>
    <ligand>
        <name>UDP-N-acetyl-alpha-D-glucosamine</name>
        <dbReference type="ChEBI" id="CHEBI:57705"/>
    </ligand>
</feature>
<evidence type="ECO:0000259" key="19">
    <source>
        <dbReference type="Pfam" id="PF12804"/>
    </source>
</evidence>
<feature type="binding site" evidence="18">
    <location>
        <begin position="12"/>
        <end position="15"/>
    </location>
    <ligand>
        <name>UDP-N-acetyl-alpha-D-glucosamine</name>
        <dbReference type="ChEBI" id="CHEBI:57705"/>
    </ligand>
</feature>
<feature type="domain" description="MobA-like NTP transferase" evidence="19">
    <location>
        <begin position="10"/>
        <end position="126"/>
    </location>
</feature>
<evidence type="ECO:0000256" key="10">
    <source>
        <dbReference type="ARBA" id="ARBA00022960"/>
    </source>
</evidence>
<evidence type="ECO:0000256" key="13">
    <source>
        <dbReference type="ARBA" id="ARBA00023315"/>
    </source>
</evidence>
<name>A0A1D8ISG2_9GAMM</name>
<feature type="binding site" evidence="18">
    <location>
        <position position="105"/>
    </location>
    <ligand>
        <name>Mg(2+)</name>
        <dbReference type="ChEBI" id="CHEBI:18420"/>
    </ligand>
</feature>
<keyword evidence="4 18" id="KW-0963">Cytoplasm</keyword>
<dbReference type="GO" id="GO:0000902">
    <property type="term" value="P:cell morphogenesis"/>
    <property type="evidence" value="ECO:0007669"/>
    <property type="project" value="UniProtKB-UniRule"/>
</dbReference>
<feature type="binding site" evidence="18">
    <location>
        <position position="381"/>
    </location>
    <ligand>
        <name>acetyl-CoA</name>
        <dbReference type="ChEBI" id="CHEBI:57288"/>
    </ligand>
</feature>
<keyword evidence="7 18" id="KW-0479">Metal-binding</keyword>
<dbReference type="CDD" id="cd03353">
    <property type="entry name" value="LbH_GlmU_C"/>
    <property type="match status" value="1"/>
</dbReference>
<dbReference type="Gene3D" id="3.90.550.10">
    <property type="entry name" value="Spore Coat Polysaccharide Biosynthesis Protein SpsA, Chain A"/>
    <property type="match status" value="1"/>
</dbReference>
<feature type="binding site" evidence="18">
    <location>
        <position position="406"/>
    </location>
    <ligand>
        <name>acetyl-CoA</name>
        <dbReference type="ChEBI" id="CHEBI:57288"/>
    </ligand>
</feature>
<protein>
    <recommendedName>
        <fullName evidence="18">Bifunctional protein GlmU</fullName>
    </recommendedName>
    <domain>
        <recommendedName>
            <fullName evidence="18">UDP-N-acetylglucosamine pyrophosphorylase</fullName>
            <ecNumber evidence="18">2.7.7.23</ecNumber>
        </recommendedName>
        <alternativeName>
            <fullName evidence="18">N-acetylglucosamine-1-phosphate uridyltransferase</fullName>
        </alternativeName>
    </domain>
    <domain>
        <recommendedName>
            <fullName evidence="18">Glucosamine-1-phosphate N-acetyltransferase</fullName>
            <ecNumber evidence="18">2.3.1.157</ecNumber>
        </recommendedName>
    </domain>
</protein>
<comment type="similarity">
    <text evidence="3 18">In the N-terminal section; belongs to the N-acetylglucosamine-1-phosphate uridyltransferase family.</text>
</comment>
<dbReference type="SUPFAM" id="SSF53448">
    <property type="entry name" value="Nucleotide-diphospho-sugar transferases"/>
    <property type="match status" value="1"/>
</dbReference>
<dbReference type="HAMAP" id="MF_01631">
    <property type="entry name" value="GlmU"/>
    <property type="match status" value="1"/>
</dbReference>
<dbReference type="AlphaFoldDB" id="A0A1D8ISG2"/>
<evidence type="ECO:0000313" key="22">
    <source>
        <dbReference type="Proteomes" id="UP000095401"/>
    </source>
</evidence>
<evidence type="ECO:0000256" key="5">
    <source>
        <dbReference type="ARBA" id="ARBA00022679"/>
    </source>
</evidence>
<keyword evidence="9 18" id="KW-0460">Magnesium</keyword>
<evidence type="ECO:0000256" key="2">
    <source>
        <dbReference type="ARBA" id="ARBA00007707"/>
    </source>
</evidence>
<comment type="pathway">
    <text evidence="18">Nucleotide-sugar biosynthesis; UDP-N-acetyl-alpha-D-glucosamine biosynthesis; N-acetyl-alpha-D-glucosamine 1-phosphate from alpha-D-glucosamine 6-phosphate (route II): step 2/2.</text>
</comment>
<dbReference type="GO" id="GO:0016020">
    <property type="term" value="C:membrane"/>
    <property type="evidence" value="ECO:0007669"/>
    <property type="project" value="GOC"/>
</dbReference>
<organism evidence="21 22">
    <name type="scientific">Acidihalobacter yilgarnensis</name>
    <dbReference type="NCBI Taxonomy" id="2819280"/>
    <lineage>
        <taxon>Bacteria</taxon>
        <taxon>Pseudomonadati</taxon>
        <taxon>Pseudomonadota</taxon>
        <taxon>Gammaproteobacteria</taxon>
        <taxon>Chromatiales</taxon>
        <taxon>Ectothiorhodospiraceae</taxon>
        <taxon>Acidihalobacter</taxon>
    </lineage>
</organism>
<evidence type="ECO:0000256" key="7">
    <source>
        <dbReference type="ARBA" id="ARBA00022723"/>
    </source>
</evidence>
<comment type="cofactor">
    <cofactor evidence="18">
        <name>Mg(2+)</name>
        <dbReference type="ChEBI" id="CHEBI:18420"/>
    </cofactor>
    <text evidence="18">Binds 1 Mg(2+) ion per subunit.</text>
</comment>
<dbReference type="Pfam" id="PF00132">
    <property type="entry name" value="Hexapep"/>
    <property type="match status" value="1"/>
</dbReference>
<evidence type="ECO:0000256" key="12">
    <source>
        <dbReference type="ARBA" id="ARBA00023268"/>
    </source>
</evidence>
<feature type="binding site" evidence="18">
    <location>
        <begin position="103"/>
        <end position="105"/>
    </location>
    <ligand>
        <name>UDP-N-acetyl-alpha-D-glucosamine</name>
        <dbReference type="ChEBI" id="CHEBI:57705"/>
    </ligand>
</feature>
<feature type="binding site" evidence="18">
    <location>
        <position position="367"/>
    </location>
    <ligand>
        <name>UDP-N-acetyl-alpha-D-glucosamine</name>
        <dbReference type="ChEBI" id="CHEBI:57705"/>
    </ligand>
</feature>
<feature type="binding site" evidence="18">
    <location>
        <position position="441"/>
    </location>
    <ligand>
        <name>acetyl-CoA</name>
        <dbReference type="ChEBI" id="CHEBI:57288"/>
    </ligand>
</feature>
<feature type="binding site" evidence="18">
    <location>
        <position position="424"/>
    </location>
    <ligand>
        <name>acetyl-CoA</name>
        <dbReference type="ChEBI" id="CHEBI:57288"/>
    </ligand>
</feature>
<proteinExistence type="inferred from homology"/>
<keyword evidence="8 18" id="KW-0677">Repeat</keyword>
<accession>A0A1D8ISG2</accession>
<evidence type="ECO:0000259" key="20">
    <source>
        <dbReference type="Pfam" id="PF25087"/>
    </source>
</evidence>
<dbReference type="UniPathway" id="UPA00113">
    <property type="reaction ID" value="UER00532"/>
</dbReference>
<keyword evidence="5 18" id="KW-0808">Transferase</keyword>
<evidence type="ECO:0000313" key="21">
    <source>
        <dbReference type="EMBL" id="AOU99406.1"/>
    </source>
</evidence>
<evidence type="ECO:0000256" key="4">
    <source>
        <dbReference type="ARBA" id="ARBA00022490"/>
    </source>
</evidence>
<feature type="region of interest" description="N-acetyltransferase" evidence="18">
    <location>
        <begin position="252"/>
        <end position="458"/>
    </location>
</feature>
<evidence type="ECO:0000256" key="6">
    <source>
        <dbReference type="ARBA" id="ARBA00022695"/>
    </source>
</evidence>
<evidence type="ECO:0000256" key="9">
    <source>
        <dbReference type="ARBA" id="ARBA00022842"/>
    </source>
</evidence>
<dbReference type="InterPro" id="IPR038009">
    <property type="entry name" value="GlmU_C_LbH"/>
</dbReference>
<dbReference type="InterPro" id="IPR029044">
    <property type="entry name" value="Nucleotide-diphossugar_trans"/>
</dbReference>
<comment type="subunit">
    <text evidence="18">Homotrimer.</text>
</comment>
<evidence type="ECO:0000256" key="8">
    <source>
        <dbReference type="ARBA" id="ARBA00022737"/>
    </source>
</evidence>
<evidence type="ECO:0000256" key="16">
    <source>
        <dbReference type="ARBA" id="ARBA00048493"/>
    </source>
</evidence>
<dbReference type="CDD" id="cd02540">
    <property type="entry name" value="GT2_GlmU_N_bac"/>
    <property type="match status" value="1"/>
</dbReference>
<evidence type="ECO:0000256" key="3">
    <source>
        <dbReference type="ARBA" id="ARBA00007947"/>
    </source>
</evidence>
<dbReference type="GO" id="GO:0006048">
    <property type="term" value="P:UDP-N-acetylglucosamine biosynthetic process"/>
    <property type="evidence" value="ECO:0007669"/>
    <property type="project" value="UniProtKB-UniPathway"/>
</dbReference>
<dbReference type="GO" id="GO:0009252">
    <property type="term" value="P:peptidoglycan biosynthetic process"/>
    <property type="evidence" value="ECO:0007669"/>
    <property type="project" value="UniProtKB-UniRule"/>
</dbReference>
<comment type="function">
    <text evidence="17 18">Catalyzes the last two sequential reactions in the de novo biosynthetic pathway for UDP-N-acetylglucosamine (UDP-GlcNAc). The C-terminal domain catalyzes the transfer of acetyl group from acetyl coenzyme A to glucosamine-1-phosphate (GlcN-1-P) to produce N-acetylglucosamine-1-phosphate (GlcNAc-1-P), which is converted into UDP-GlcNAc by the transfer of uridine 5-monophosphate (from uridine 5-triphosphate), a reaction catalyzed by the N-terminal domain.</text>
</comment>
<feature type="binding site" evidence="18">
    <location>
        <position position="76"/>
    </location>
    <ligand>
        <name>UDP-N-acetyl-alpha-D-glucosamine</name>
        <dbReference type="ChEBI" id="CHEBI:57705"/>
    </ligand>
</feature>
<feature type="binding site" evidence="18">
    <location>
        <position position="334"/>
    </location>
    <ligand>
        <name>UDP-N-acetyl-alpha-D-glucosamine</name>
        <dbReference type="ChEBI" id="CHEBI:57705"/>
    </ligand>
</feature>
<feature type="binding site" evidence="18">
    <location>
        <begin position="387"/>
        <end position="388"/>
    </location>
    <ligand>
        <name>acetyl-CoA</name>
        <dbReference type="ChEBI" id="CHEBI:57288"/>
    </ligand>
</feature>
<dbReference type="EC" id="2.3.1.157" evidence="18"/>
<keyword evidence="13 18" id="KW-0012">Acyltransferase</keyword>
<dbReference type="EMBL" id="CP017415">
    <property type="protein sequence ID" value="AOU99406.1"/>
    <property type="molecule type" value="Genomic_DNA"/>
</dbReference>
<feature type="region of interest" description="Linker" evidence="18">
    <location>
        <begin position="231"/>
        <end position="251"/>
    </location>
</feature>
<comment type="catalytic activity">
    <reaction evidence="15 18">
        <text>alpha-D-glucosamine 1-phosphate + acetyl-CoA = N-acetyl-alpha-D-glucosamine 1-phosphate + CoA + H(+)</text>
        <dbReference type="Rhea" id="RHEA:13725"/>
        <dbReference type="ChEBI" id="CHEBI:15378"/>
        <dbReference type="ChEBI" id="CHEBI:57287"/>
        <dbReference type="ChEBI" id="CHEBI:57288"/>
        <dbReference type="ChEBI" id="CHEBI:57776"/>
        <dbReference type="ChEBI" id="CHEBI:58516"/>
        <dbReference type="EC" id="2.3.1.157"/>
    </reaction>
</comment>
<keyword evidence="10 18" id="KW-0133">Cell shape</keyword>
<feature type="binding site" evidence="18">
    <location>
        <position position="378"/>
    </location>
    <ligand>
        <name>UDP-N-acetyl-alpha-D-glucosamine</name>
        <dbReference type="ChEBI" id="CHEBI:57705"/>
    </ligand>
</feature>
<dbReference type="KEGG" id="aprs:BI364_17055"/>
<dbReference type="Pfam" id="PF12804">
    <property type="entry name" value="NTP_transf_3"/>
    <property type="match status" value="1"/>
</dbReference>
<feature type="binding site" evidence="18">
    <location>
        <position position="228"/>
    </location>
    <ligand>
        <name>Mg(2+)</name>
        <dbReference type="ChEBI" id="CHEBI:18420"/>
    </ligand>
</feature>
<dbReference type="GO" id="GO:0003977">
    <property type="term" value="F:UDP-N-acetylglucosamine diphosphorylase activity"/>
    <property type="evidence" value="ECO:0007669"/>
    <property type="project" value="UniProtKB-UniRule"/>
</dbReference>
<dbReference type="Pfam" id="PF25087">
    <property type="entry name" value="GMPPB_C"/>
    <property type="match status" value="1"/>
</dbReference>
<evidence type="ECO:0000256" key="18">
    <source>
        <dbReference type="HAMAP-Rule" id="MF_01631"/>
    </source>
</evidence>
<dbReference type="GO" id="GO:0009245">
    <property type="term" value="P:lipid A biosynthetic process"/>
    <property type="evidence" value="ECO:0007669"/>
    <property type="project" value="UniProtKB-UniRule"/>
</dbReference>
<comment type="pathway">
    <text evidence="18">Nucleotide-sugar biosynthesis; UDP-N-acetyl-alpha-D-glucosamine biosynthesis; UDP-N-acetyl-alpha-D-glucosamine from N-acetyl-alpha-D-glucosamine 1-phosphate: step 1/1.</text>
</comment>
<comment type="subcellular location">
    <subcellularLocation>
        <location evidence="1 18">Cytoplasm</location>
    </subcellularLocation>
</comment>
<keyword evidence="22" id="KW-1185">Reference proteome</keyword>
<feature type="binding site" evidence="18">
    <location>
        <position position="155"/>
    </location>
    <ligand>
        <name>UDP-N-acetyl-alpha-D-glucosamine</name>
        <dbReference type="ChEBI" id="CHEBI:57705"/>
    </ligand>
</feature>
<feature type="binding site" evidence="18">
    <location>
        <position position="140"/>
    </location>
    <ligand>
        <name>UDP-N-acetyl-alpha-D-glucosamine</name>
        <dbReference type="ChEBI" id="CHEBI:57705"/>
    </ligand>
</feature>
<dbReference type="InterPro" id="IPR001451">
    <property type="entry name" value="Hexapep"/>
</dbReference>
<dbReference type="GO" id="GO:0005737">
    <property type="term" value="C:cytoplasm"/>
    <property type="evidence" value="ECO:0007669"/>
    <property type="project" value="UniProtKB-SubCell"/>
</dbReference>
<keyword evidence="14 18" id="KW-0961">Cell wall biogenesis/degradation</keyword>
<evidence type="ECO:0000256" key="15">
    <source>
        <dbReference type="ARBA" id="ARBA00048247"/>
    </source>
</evidence>
<dbReference type="InterPro" id="IPR025877">
    <property type="entry name" value="MobA-like_NTP_Trfase"/>
</dbReference>
<evidence type="ECO:0000256" key="17">
    <source>
        <dbReference type="ARBA" id="ARBA00049628"/>
    </source>
</evidence>
<dbReference type="PANTHER" id="PTHR43584:SF3">
    <property type="entry name" value="BIFUNCTIONAL PROTEIN GLMU"/>
    <property type="match status" value="1"/>
</dbReference>